<sequence length="430" mass="49359">MTNYEKYAGTPERFAELVIQLDCEGGAGEELTRQFCRGGCHREDDDADCTDENLKKCIMTWLRKDAEEAKHHLELLACYGCRYKDDCEGPFEHGRPMCDEQHVDAVEFAKRLNEDLMEENMEKKEIEAPQIVHGYKVFKHDWTCRGKQYTCPGRFIEEGKLEVCGHGMHFCQTANDCFNYYSFDSRNKVAEVIAYGEVVTDGDKSCTDKLEIVREIPWEEVLRIVNTGKNCTGRCNTGDWNTGDRNTGDRNTGDCNTGDCNTGNRNTGNWNTGNWNTGNRNTGNWNTGDWNTGDWNKSSFNNGCFMTEEPKIMLFNKQSELTYRQWMDSSARYLLNQIPKNVIEWVYSSDMTDEEKAANPTFETTGGYLKVLDESECGQLWWNDLADDKKAVIKSLPNFDAEIFEQCTGIIVRSVERKENNWNTIQKTIS</sequence>
<dbReference type="Pfam" id="PF01469">
    <property type="entry name" value="Pentapeptide_2"/>
    <property type="match status" value="1"/>
</dbReference>
<reference evidence="2 3" key="1">
    <citation type="submission" date="2013-07" db="EMBL/GenBank/DDBJ databases">
        <authorList>
            <person name="Weinstock G."/>
            <person name="Sodergren E."/>
            <person name="Wylie T."/>
            <person name="Fulton L."/>
            <person name="Fulton R."/>
            <person name="Fronick C."/>
            <person name="O'Laughlin M."/>
            <person name="Godfrey J."/>
            <person name="Miner T."/>
            <person name="Herter B."/>
            <person name="Appelbaum E."/>
            <person name="Cordes M."/>
            <person name="Lek S."/>
            <person name="Wollam A."/>
            <person name="Pepin K.H."/>
            <person name="Palsikar V.B."/>
            <person name="Mitreva M."/>
            <person name="Wilson R.K."/>
        </authorList>
    </citation>
    <scope>NUCLEOTIDE SEQUENCE [LARGE SCALE GENOMIC DNA]</scope>
    <source>
        <strain evidence="2 3">ATCC 14940</strain>
    </source>
</reference>
<dbReference type="EMBL" id="AWSU01000072">
    <property type="protein sequence ID" value="ERI79449.1"/>
    <property type="molecule type" value="Genomic_DNA"/>
</dbReference>
<evidence type="ECO:0000259" key="1">
    <source>
        <dbReference type="Pfam" id="PF24703"/>
    </source>
</evidence>
<dbReference type="InterPro" id="IPR056083">
    <property type="entry name" value="DUF7666"/>
</dbReference>
<dbReference type="InterPro" id="IPR002989">
    <property type="entry name" value="Mycobac_pentapep"/>
</dbReference>
<accession>A0ABC9U296</accession>
<organism evidence="2 3">
    <name type="scientific">[Clostridium] symbiosum ATCC 14940</name>
    <dbReference type="NCBI Taxonomy" id="411472"/>
    <lineage>
        <taxon>Bacteria</taxon>
        <taxon>Bacillati</taxon>
        <taxon>Bacillota</taxon>
        <taxon>Clostridia</taxon>
        <taxon>Lachnospirales</taxon>
        <taxon>Lachnospiraceae</taxon>
        <taxon>Otoolea</taxon>
    </lineage>
</organism>
<dbReference type="RefSeq" id="WP_021641404.1">
    <property type="nucleotide sequence ID" value="NZ_KE992856.1"/>
</dbReference>
<dbReference type="Proteomes" id="UP000016491">
    <property type="component" value="Unassembled WGS sequence"/>
</dbReference>
<gene>
    <name evidence="2" type="ORF">CLOSYM_00881</name>
</gene>
<dbReference type="AlphaFoldDB" id="A0ABC9U296"/>
<evidence type="ECO:0000313" key="2">
    <source>
        <dbReference type="EMBL" id="ERI79449.1"/>
    </source>
</evidence>
<name>A0ABC9U296_CLOSY</name>
<proteinExistence type="predicted"/>
<comment type="caution">
    <text evidence="2">The sequence shown here is derived from an EMBL/GenBank/DDBJ whole genome shotgun (WGS) entry which is preliminary data.</text>
</comment>
<dbReference type="Pfam" id="PF24703">
    <property type="entry name" value="DUF7666"/>
    <property type="match status" value="1"/>
</dbReference>
<feature type="domain" description="DUF7666" evidence="1">
    <location>
        <begin position="132"/>
        <end position="223"/>
    </location>
</feature>
<evidence type="ECO:0000313" key="3">
    <source>
        <dbReference type="Proteomes" id="UP000016491"/>
    </source>
</evidence>
<protein>
    <submittedName>
        <fullName evidence="2">Pentapeptide repeat protein</fullName>
    </submittedName>
</protein>